<evidence type="ECO:0000313" key="4">
    <source>
        <dbReference type="Proteomes" id="UP000199046"/>
    </source>
</evidence>
<dbReference type="EMBL" id="FOLY01000002">
    <property type="protein sequence ID" value="SFC24454.1"/>
    <property type="molecule type" value="Genomic_DNA"/>
</dbReference>
<dbReference type="OrthoDB" id="9797895at2"/>
<dbReference type="InterPro" id="IPR002762">
    <property type="entry name" value="CbiX-like"/>
</dbReference>
<sequence>MTTALIVLAHGSTDSRWQAPFETLEQRLKARMSTPVRLAYMELCDPLIETVVRELHAEGFESIDILPLFFAAGRHLREDVPGQLDALRQEHPGLSLTLLDPVGQHPSFADVVVSIVAENQRDSSCTG</sequence>
<dbReference type="STRING" id="402385.SAMN05421848_0735"/>
<evidence type="ECO:0000313" key="3">
    <source>
        <dbReference type="EMBL" id="SFC24454.1"/>
    </source>
</evidence>
<organism evidence="3 4">
    <name type="scientific">Kushneria avicenniae</name>
    <dbReference type="NCBI Taxonomy" id="402385"/>
    <lineage>
        <taxon>Bacteria</taxon>
        <taxon>Pseudomonadati</taxon>
        <taxon>Pseudomonadota</taxon>
        <taxon>Gammaproteobacteria</taxon>
        <taxon>Oceanospirillales</taxon>
        <taxon>Halomonadaceae</taxon>
        <taxon>Kushneria</taxon>
    </lineage>
</organism>
<dbReference type="Pfam" id="PF01903">
    <property type="entry name" value="CbiX"/>
    <property type="match status" value="1"/>
</dbReference>
<keyword evidence="1" id="KW-0479">Metal-binding</keyword>
<dbReference type="Proteomes" id="UP000199046">
    <property type="component" value="Unassembled WGS sequence"/>
</dbReference>
<dbReference type="InterPro" id="IPR050963">
    <property type="entry name" value="Sirohydro_Cobaltochel/CbiX"/>
</dbReference>
<evidence type="ECO:0000256" key="1">
    <source>
        <dbReference type="ARBA" id="ARBA00022723"/>
    </source>
</evidence>
<dbReference type="PANTHER" id="PTHR33542">
    <property type="entry name" value="SIROHYDROCHLORIN FERROCHELATASE, CHLOROPLASTIC"/>
    <property type="match status" value="1"/>
</dbReference>
<reference evidence="4" key="1">
    <citation type="submission" date="2016-10" db="EMBL/GenBank/DDBJ databases">
        <authorList>
            <person name="Varghese N."/>
            <person name="Submissions S."/>
        </authorList>
    </citation>
    <scope>NUCLEOTIDE SEQUENCE [LARGE SCALE GENOMIC DNA]</scope>
    <source>
        <strain evidence="4">DSM 23439</strain>
    </source>
</reference>
<keyword evidence="2" id="KW-0456">Lyase</keyword>
<protein>
    <submittedName>
        <fullName evidence="3">Sirohydrochlorin cobaltochelatase</fullName>
    </submittedName>
</protein>
<name>A0A1I1HKF7_9GAMM</name>
<gene>
    <name evidence="3" type="ORF">SAMN05421848_0735</name>
</gene>
<dbReference type="RefSeq" id="WP_090130942.1">
    <property type="nucleotide sequence ID" value="NZ_FOLY01000002.1"/>
</dbReference>
<dbReference type="GO" id="GO:0016829">
    <property type="term" value="F:lyase activity"/>
    <property type="evidence" value="ECO:0007669"/>
    <property type="project" value="UniProtKB-KW"/>
</dbReference>
<dbReference type="GO" id="GO:0046872">
    <property type="term" value="F:metal ion binding"/>
    <property type="evidence" value="ECO:0007669"/>
    <property type="project" value="UniProtKB-KW"/>
</dbReference>
<dbReference type="AlphaFoldDB" id="A0A1I1HKF7"/>
<proteinExistence type="predicted"/>
<keyword evidence="4" id="KW-1185">Reference proteome</keyword>
<dbReference type="Gene3D" id="3.40.50.1400">
    <property type="match status" value="1"/>
</dbReference>
<dbReference type="PANTHER" id="PTHR33542:SF3">
    <property type="entry name" value="SIROHYDROCHLORIN FERROCHELATASE, CHLOROPLASTIC"/>
    <property type="match status" value="1"/>
</dbReference>
<dbReference type="CDD" id="cd03416">
    <property type="entry name" value="CbiX_SirB_N"/>
    <property type="match status" value="1"/>
</dbReference>
<accession>A0A1I1HKF7</accession>
<dbReference type="SUPFAM" id="SSF53800">
    <property type="entry name" value="Chelatase"/>
    <property type="match status" value="1"/>
</dbReference>
<evidence type="ECO:0000256" key="2">
    <source>
        <dbReference type="ARBA" id="ARBA00023239"/>
    </source>
</evidence>